<reference evidence="1" key="1">
    <citation type="submission" date="2020-04" db="EMBL/GenBank/DDBJ databases">
        <authorList>
            <person name="Chiriac C."/>
            <person name="Salcher M."/>
            <person name="Ghai R."/>
            <person name="Kavagutti S V."/>
        </authorList>
    </citation>
    <scope>NUCLEOTIDE SEQUENCE</scope>
</reference>
<evidence type="ECO:0000313" key="1">
    <source>
        <dbReference type="EMBL" id="CAB4124885.1"/>
    </source>
</evidence>
<dbReference type="EMBL" id="LR796189">
    <property type="protein sequence ID" value="CAB4124885.1"/>
    <property type="molecule type" value="Genomic_DNA"/>
</dbReference>
<gene>
    <name evidence="1" type="ORF">UFOVP53_38</name>
</gene>
<sequence length="50" mass="6031">MMVKKIYGYIQRTINNLTEDEDVRQELWLYILEGNSAFTLTEHFHKISLK</sequence>
<accession>A0A6J5KUS1</accession>
<protein>
    <submittedName>
        <fullName evidence="1">Uncharacterized protein</fullName>
    </submittedName>
</protein>
<proteinExistence type="predicted"/>
<name>A0A6J5KUS1_9CAUD</name>
<organism evidence="1">
    <name type="scientific">uncultured Caudovirales phage</name>
    <dbReference type="NCBI Taxonomy" id="2100421"/>
    <lineage>
        <taxon>Viruses</taxon>
        <taxon>Duplodnaviria</taxon>
        <taxon>Heunggongvirae</taxon>
        <taxon>Uroviricota</taxon>
        <taxon>Caudoviricetes</taxon>
        <taxon>Peduoviridae</taxon>
        <taxon>Maltschvirus</taxon>
        <taxon>Maltschvirus maltsch</taxon>
    </lineage>
</organism>